<organism evidence="9 10">
    <name type="scientific">Amniculicola lignicola CBS 123094</name>
    <dbReference type="NCBI Taxonomy" id="1392246"/>
    <lineage>
        <taxon>Eukaryota</taxon>
        <taxon>Fungi</taxon>
        <taxon>Dikarya</taxon>
        <taxon>Ascomycota</taxon>
        <taxon>Pezizomycotina</taxon>
        <taxon>Dothideomycetes</taxon>
        <taxon>Pleosporomycetidae</taxon>
        <taxon>Pleosporales</taxon>
        <taxon>Amniculicolaceae</taxon>
        <taxon>Amniculicola</taxon>
    </lineage>
</organism>
<keyword evidence="5 7" id="KW-1133">Transmembrane helix</keyword>
<protein>
    <recommendedName>
        <fullName evidence="8">Cytochrome b561 domain-containing protein</fullName>
    </recommendedName>
</protein>
<dbReference type="Gene3D" id="1.20.120.1770">
    <property type="match status" value="1"/>
</dbReference>
<dbReference type="GO" id="GO:0016020">
    <property type="term" value="C:membrane"/>
    <property type="evidence" value="ECO:0007669"/>
    <property type="project" value="UniProtKB-SubCell"/>
</dbReference>
<sequence length="183" mass="20687">HGVLASLAFVVFFPLGSILIRLGSFRGVWLVHGMFQIFAYLIYIAAFGIGIWMIQDIPISLMGRYHPVIGIVVFCLLFFQPILGLIHHFQFKKHARRTVWSYGHLWLGRILITLGIINGGLGMLLATETGFFIPGKGQMIAYGVVAAIMWLAWVAASVYGEKERSRKMRVVRESRRFKGRAYA</sequence>
<dbReference type="OrthoDB" id="19261at2759"/>
<keyword evidence="2" id="KW-0813">Transport</keyword>
<dbReference type="CDD" id="cd08760">
    <property type="entry name" value="Cyt_b561_FRRS1_like"/>
    <property type="match status" value="1"/>
</dbReference>
<dbReference type="InterPro" id="IPR006593">
    <property type="entry name" value="Cyt_b561/ferric_Rdtase_TM"/>
</dbReference>
<evidence type="ECO:0000259" key="8">
    <source>
        <dbReference type="PROSITE" id="PS50939"/>
    </source>
</evidence>
<name>A0A6A5W332_9PLEO</name>
<feature type="transmembrane region" description="Helical" evidence="7">
    <location>
        <begin position="6"/>
        <end position="25"/>
    </location>
</feature>
<keyword evidence="3 7" id="KW-0812">Transmembrane</keyword>
<dbReference type="PANTHER" id="PTHR47797">
    <property type="entry name" value="DEHYDROGENASE, PUTATIVE (AFU_ORTHOLOGUE AFUA_8G05805)-RELATED"/>
    <property type="match status" value="1"/>
</dbReference>
<evidence type="ECO:0000256" key="6">
    <source>
        <dbReference type="ARBA" id="ARBA00023136"/>
    </source>
</evidence>
<accession>A0A6A5W332</accession>
<keyword evidence="10" id="KW-1185">Reference proteome</keyword>
<feature type="transmembrane region" description="Helical" evidence="7">
    <location>
        <begin position="106"/>
        <end position="127"/>
    </location>
</feature>
<evidence type="ECO:0000256" key="3">
    <source>
        <dbReference type="ARBA" id="ARBA00022692"/>
    </source>
</evidence>
<evidence type="ECO:0000256" key="5">
    <source>
        <dbReference type="ARBA" id="ARBA00022989"/>
    </source>
</evidence>
<evidence type="ECO:0000313" key="9">
    <source>
        <dbReference type="EMBL" id="KAF1995627.1"/>
    </source>
</evidence>
<gene>
    <name evidence="9" type="ORF">P154DRAFT_445173</name>
</gene>
<evidence type="ECO:0000256" key="7">
    <source>
        <dbReference type="SAM" id="Phobius"/>
    </source>
</evidence>
<keyword evidence="6 7" id="KW-0472">Membrane</keyword>
<dbReference type="Proteomes" id="UP000799779">
    <property type="component" value="Unassembled WGS sequence"/>
</dbReference>
<dbReference type="EMBL" id="ML977636">
    <property type="protein sequence ID" value="KAF1995627.1"/>
    <property type="molecule type" value="Genomic_DNA"/>
</dbReference>
<feature type="non-terminal residue" evidence="9">
    <location>
        <position position="1"/>
    </location>
</feature>
<feature type="transmembrane region" description="Helical" evidence="7">
    <location>
        <begin position="67"/>
        <end position="86"/>
    </location>
</feature>
<keyword evidence="4" id="KW-0249">Electron transport</keyword>
<evidence type="ECO:0000313" key="10">
    <source>
        <dbReference type="Proteomes" id="UP000799779"/>
    </source>
</evidence>
<evidence type="ECO:0000256" key="4">
    <source>
        <dbReference type="ARBA" id="ARBA00022982"/>
    </source>
</evidence>
<evidence type="ECO:0000256" key="1">
    <source>
        <dbReference type="ARBA" id="ARBA00004370"/>
    </source>
</evidence>
<feature type="transmembrane region" description="Helical" evidence="7">
    <location>
        <begin position="37"/>
        <end position="55"/>
    </location>
</feature>
<feature type="domain" description="Cytochrome b561" evidence="8">
    <location>
        <begin position="1"/>
        <end position="165"/>
    </location>
</feature>
<dbReference type="AlphaFoldDB" id="A0A6A5W332"/>
<dbReference type="PROSITE" id="PS50939">
    <property type="entry name" value="CYTOCHROME_B561"/>
    <property type="match status" value="1"/>
</dbReference>
<proteinExistence type="predicted"/>
<reference evidence="9" key="1">
    <citation type="journal article" date="2020" name="Stud. Mycol.">
        <title>101 Dothideomycetes genomes: a test case for predicting lifestyles and emergence of pathogens.</title>
        <authorList>
            <person name="Haridas S."/>
            <person name="Albert R."/>
            <person name="Binder M."/>
            <person name="Bloem J."/>
            <person name="Labutti K."/>
            <person name="Salamov A."/>
            <person name="Andreopoulos B."/>
            <person name="Baker S."/>
            <person name="Barry K."/>
            <person name="Bills G."/>
            <person name="Bluhm B."/>
            <person name="Cannon C."/>
            <person name="Castanera R."/>
            <person name="Culley D."/>
            <person name="Daum C."/>
            <person name="Ezra D."/>
            <person name="Gonzalez J."/>
            <person name="Henrissat B."/>
            <person name="Kuo A."/>
            <person name="Liang C."/>
            <person name="Lipzen A."/>
            <person name="Lutzoni F."/>
            <person name="Magnuson J."/>
            <person name="Mondo S."/>
            <person name="Nolan M."/>
            <person name="Ohm R."/>
            <person name="Pangilinan J."/>
            <person name="Park H.-J."/>
            <person name="Ramirez L."/>
            <person name="Alfaro M."/>
            <person name="Sun H."/>
            <person name="Tritt A."/>
            <person name="Yoshinaga Y."/>
            <person name="Zwiers L.-H."/>
            <person name="Turgeon B."/>
            <person name="Goodwin S."/>
            <person name="Spatafora J."/>
            <person name="Crous P."/>
            <person name="Grigoriev I."/>
        </authorList>
    </citation>
    <scope>NUCLEOTIDE SEQUENCE</scope>
    <source>
        <strain evidence="9">CBS 123094</strain>
    </source>
</reference>
<dbReference type="PANTHER" id="PTHR47797:SF1">
    <property type="entry name" value="CYTOCHROME B561 DOMAIN-CONTAINING PROTEIN-RELATED"/>
    <property type="match status" value="1"/>
</dbReference>
<evidence type="ECO:0000256" key="2">
    <source>
        <dbReference type="ARBA" id="ARBA00022448"/>
    </source>
</evidence>
<feature type="transmembrane region" description="Helical" evidence="7">
    <location>
        <begin position="139"/>
        <end position="159"/>
    </location>
</feature>
<dbReference type="SMART" id="SM00665">
    <property type="entry name" value="B561"/>
    <property type="match status" value="1"/>
</dbReference>
<comment type="subcellular location">
    <subcellularLocation>
        <location evidence="1">Membrane</location>
    </subcellularLocation>
</comment>